<protein>
    <submittedName>
        <fullName evidence="1">Uncharacterized protein</fullName>
    </submittedName>
</protein>
<sequence length="968" mass="104572">MSDKIGVPLPVATRRQNPRRRLHPIALWTLAACLTFVASSAYLSSASSDGRARATHVPWNAQDILARCATLSMVPGPPADFHARDVSDRYEEGIPSTLIKNATIWTGRENGTEILFGDVLLEKGLVKGVGYVPRTLTEGLKELTVVDAEGAWVTPGLIDFHSHIGIYSLPTLRGTFNLNSHKGPILPWLRSIDAFDTHDDSIQLAIAGGVTSIQILPGSANAIAGQAFMLKLRTTSEHSPSSMIIEPPYSLNGTVVDPFAPPRWRHLKQAAGENIDAYGTRMDSHWAYRQAYDEARQLKTAQDAYCANAQAGLWDRVMGDFPEDFRWEALVDVLRGRVKVSQHIYEAVDIDAIVRLSNEFQFRVDSFHHAAEAYLVPELLNKTWGGTPAIALFADNYRYKRESYRGSVHAPRILSDNGFPVIMKTDHPAENGRFLLYEAQQAYYYGLPAPLALASLTTTPARAAGLDHRIGFLHEGADADVVLWDSHPLLIGATPVRVWIDGAPQAVGPERGVVVGRGKEAPEWRELPDVPDWRKERKKVLEYEGLPPLKVENVAGRVVFANVSEVMVSGEEGIQKTFSGATEGNGIVVVEDGKLVCAGIARTCSSFAPYDHARMVDLRGGALAPALIAFGSPLGLEEISYESSTGDGPLYNAFVKDVPVIIGDTGGIVQAADGLQFQTRNALLAHRYGITVGTSYSHTLFASDVISGLSTTFRTGAPHALADGAIIQRVSALHYSVRRPPALDLTQSGNSAPSVSTRIAVLRRLLLEGDEGSKSATVMWFGRAADGRVPLVLDVGSADAMAVLLELKKEVEEKRGTTIRMVFTGAAEAHILAKEIGEAHVGVILTPSRPKPETWDDRRLLPGPPLSNETAITTLLANNVLLGIGTPDAAFAHQIRFDLAWAAADAGGRLSPDQALELASVNLERLLGIDRALDGQRDIVAYEGGGPLDLSSKVVGVVSIGRGVVDIL</sequence>
<organism evidence="1 2">
    <name type="scientific">Auriscalpium vulgare</name>
    <dbReference type="NCBI Taxonomy" id="40419"/>
    <lineage>
        <taxon>Eukaryota</taxon>
        <taxon>Fungi</taxon>
        <taxon>Dikarya</taxon>
        <taxon>Basidiomycota</taxon>
        <taxon>Agaricomycotina</taxon>
        <taxon>Agaricomycetes</taxon>
        <taxon>Russulales</taxon>
        <taxon>Auriscalpiaceae</taxon>
        <taxon>Auriscalpium</taxon>
    </lineage>
</organism>
<evidence type="ECO:0000313" key="2">
    <source>
        <dbReference type="Proteomes" id="UP000814033"/>
    </source>
</evidence>
<comment type="caution">
    <text evidence="1">The sequence shown here is derived from an EMBL/GenBank/DDBJ whole genome shotgun (WGS) entry which is preliminary data.</text>
</comment>
<dbReference type="Proteomes" id="UP000814033">
    <property type="component" value="Unassembled WGS sequence"/>
</dbReference>
<gene>
    <name evidence="1" type="ORF">FA95DRAFT_1640562</name>
</gene>
<evidence type="ECO:0000313" key="1">
    <source>
        <dbReference type="EMBL" id="KAI0050216.1"/>
    </source>
</evidence>
<proteinExistence type="predicted"/>
<name>A0ACB8S1F6_9AGAM</name>
<reference evidence="1" key="1">
    <citation type="submission" date="2021-02" db="EMBL/GenBank/DDBJ databases">
        <authorList>
            <consortium name="DOE Joint Genome Institute"/>
            <person name="Ahrendt S."/>
            <person name="Looney B.P."/>
            <person name="Miyauchi S."/>
            <person name="Morin E."/>
            <person name="Drula E."/>
            <person name="Courty P.E."/>
            <person name="Chicoki N."/>
            <person name="Fauchery L."/>
            <person name="Kohler A."/>
            <person name="Kuo A."/>
            <person name="Labutti K."/>
            <person name="Pangilinan J."/>
            <person name="Lipzen A."/>
            <person name="Riley R."/>
            <person name="Andreopoulos W."/>
            <person name="He G."/>
            <person name="Johnson J."/>
            <person name="Barry K.W."/>
            <person name="Grigoriev I.V."/>
            <person name="Nagy L."/>
            <person name="Hibbett D."/>
            <person name="Henrissat B."/>
            <person name="Matheny P.B."/>
            <person name="Labbe J."/>
            <person name="Martin F."/>
        </authorList>
    </citation>
    <scope>NUCLEOTIDE SEQUENCE</scope>
    <source>
        <strain evidence="1">FP105234-sp</strain>
    </source>
</reference>
<keyword evidence="2" id="KW-1185">Reference proteome</keyword>
<dbReference type="EMBL" id="MU275864">
    <property type="protein sequence ID" value="KAI0050216.1"/>
    <property type="molecule type" value="Genomic_DNA"/>
</dbReference>
<reference evidence="1" key="2">
    <citation type="journal article" date="2022" name="New Phytol.">
        <title>Evolutionary transition to the ectomycorrhizal habit in the genomes of a hyperdiverse lineage of mushroom-forming fungi.</title>
        <authorList>
            <person name="Looney B."/>
            <person name="Miyauchi S."/>
            <person name="Morin E."/>
            <person name="Drula E."/>
            <person name="Courty P.E."/>
            <person name="Kohler A."/>
            <person name="Kuo A."/>
            <person name="LaButti K."/>
            <person name="Pangilinan J."/>
            <person name="Lipzen A."/>
            <person name="Riley R."/>
            <person name="Andreopoulos W."/>
            <person name="He G."/>
            <person name="Johnson J."/>
            <person name="Nolan M."/>
            <person name="Tritt A."/>
            <person name="Barry K.W."/>
            <person name="Grigoriev I.V."/>
            <person name="Nagy L.G."/>
            <person name="Hibbett D."/>
            <person name="Henrissat B."/>
            <person name="Matheny P.B."/>
            <person name="Labbe J."/>
            <person name="Martin F.M."/>
        </authorList>
    </citation>
    <scope>NUCLEOTIDE SEQUENCE</scope>
    <source>
        <strain evidence="1">FP105234-sp</strain>
    </source>
</reference>
<accession>A0ACB8S1F6</accession>